<evidence type="ECO:0000313" key="3">
    <source>
        <dbReference type="Proteomes" id="UP001307889"/>
    </source>
</evidence>
<reference evidence="2 3" key="1">
    <citation type="submission" date="2023-09" db="EMBL/GenBank/DDBJ databases">
        <title>Nesidiocoris tenuis whole genome shotgun sequence.</title>
        <authorList>
            <person name="Shibata T."/>
            <person name="Shimoda M."/>
            <person name="Kobayashi T."/>
            <person name="Uehara T."/>
        </authorList>
    </citation>
    <scope>NUCLEOTIDE SEQUENCE [LARGE SCALE GENOMIC DNA]</scope>
    <source>
        <strain evidence="2 3">Japan</strain>
    </source>
</reference>
<proteinExistence type="predicted"/>
<keyword evidence="3" id="KW-1185">Reference proteome</keyword>
<dbReference type="Proteomes" id="UP001307889">
    <property type="component" value="Chromosome 6"/>
</dbReference>
<organism evidence="2 3">
    <name type="scientific">Nesidiocoris tenuis</name>
    <dbReference type="NCBI Taxonomy" id="355587"/>
    <lineage>
        <taxon>Eukaryota</taxon>
        <taxon>Metazoa</taxon>
        <taxon>Ecdysozoa</taxon>
        <taxon>Arthropoda</taxon>
        <taxon>Hexapoda</taxon>
        <taxon>Insecta</taxon>
        <taxon>Pterygota</taxon>
        <taxon>Neoptera</taxon>
        <taxon>Paraneoptera</taxon>
        <taxon>Hemiptera</taxon>
        <taxon>Heteroptera</taxon>
        <taxon>Panheteroptera</taxon>
        <taxon>Cimicomorpha</taxon>
        <taxon>Miridae</taxon>
        <taxon>Dicyphina</taxon>
        <taxon>Nesidiocoris</taxon>
    </lineage>
</organism>
<feature type="compositionally biased region" description="Basic and acidic residues" evidence="1">
    <location>
        <begin position="138"/>
        <end position="154"/>
    </location>
</feature>
<sequence>MEMEQAFALIVALKLAKKRKFRKRECWVRKWVDRRIEFGACSTLVSELKLEDAQQFRNFIRMSAVQFESLLDLVKHQIVKKDTKFRAQFLLTSSSDHSLLLLCPLAILRTQRRKHNTEKIGNATLSSLRDSKSLQALTEDRRPSRESKKSHFHL</sequence>
<feature type="region of interest" description="Disordered" evidence="1">
    <location>
        <begin position="135"/>
        <end position="154"/>
    </location>
</feature>
<accession>A0ABN7AUC1</accession>
<protein>
    <submittedName>
        <fullName evidence="2">Protein Hydra magnipapillata</fullName>
    </submittedName>
</protein>
<name>A0ABN7AUC1_9HEMI</name>
<dbReference type="EMBL" id="AP028914">
    <property type="protein sequence ID" value="BES95786.1"/>
    <property type="molecule type" value="Genomic_DNA"/>
</dbReference>
<gene>
    <name evidence="2" type="ORF">NTJ_08596</name>
</gene>
<evidence type="ECO:0000256" key="1">
    <source>
        <dbReference type="SAM" id="MobiDB-lite"/>
    </source>
</evidence>
<evidence type="ECO:0000313" key="2">
    <source>
        <dbReference type="EMBL" id="BES95786.1"/>
    </source>
</evidence>